<sequence>MADTDKSNKLTVDTDLEDIIVYEGYRTEKYTNWDSGTPYSGTREVPIIDVERTIQNLVDVINQLRREIALLKSTKN</sequence>
<protein>
    <submittedName>
        <fullName evidence="2">Uncharacterized protein</fullName>
    </submittedName>
</protein>
<name>A0A3G5ABP1_9VIRU</name>
<gene>
    <name evidence="2" type="ORF">Hyperionvirus5_99</name>
</gene>
<evidence type="ECO:0000313" key="2">
    <source>
        <dbReference type="EMBL" id="AYV83293.1"/>
    </source>
</evidence>
<feature type="coiled-coil region" evidence="1">
    <location>
        <begin position="47"/>
        <end position="74"/>
    </location>
</feature>
<dbReference type="EMBL" id="MK072387">
    <property type="protein sequence ID" value="AYV83293.1"/>
    <property type="molecule type" value="Genomic_DNA"/>
</dbReference>
<evidence type="ECO:0000256" key="1">
    <source>
        <dbReference type="SAM" id="Coils"/>
    </source>
</evidence>
<keyword evidence="1" id="KW-0175">Coiled coil</keyword>
<accession>A0A3G5ABP1</accession>
<reference evidence="2" key="1">
    <citation type="submission" date="2018-10" db="EMBL/GenBank/DDBJ databases">
        <title>Hidden diversity of soil giant viruses.</title>
        <authorList>
            <person name="Schulz F."/>
            <person name="Alteio L."/>
            <person name="Goudeau D."/>
            <person name="Ryan E.M."/>
            <person name="Malmstrom R.R."/>
            <person name="Blanchard J."/>
            <person name="Woyke T."/>
        </authorList>
    </citation>
    <scope>NUCLEOTIDE SEQUENCE</scope>
    <source>
        <strain evidence="2">HYV1</strain>
    </source>
</reference>
<proteinExistence type="predicted"/>
<organism evidence="2">
    <name type="scientific">Hyperionvirus sp</name>
    <dbReference type="NCBI Taxonomy" id="2487770"/>
    <lineage>
        <taxon>Viruses</taxon>
        <taxon>Varidnaviria</taxon>
        <taxon>Bamfordvirae</taxon>
        <taxon>Nucleocytoviricota</taxon>
        <taxon>Megaviricetes</taxon>
        <taxon>Imitervirales</taxon>
        <taxon>Mimiviridae</taxon>
        <taxon>Klosneuvirinae</taxon>
    </lineage>
</organism>